<dbReference type="RefSeq" id="WP_085758534.1">
    <property type="nucleotide sequence ID" value="NZ_CP019343.1"/>
</dbReference>
<dbReference type="AlphaFoldDB" id="A0A1X9NB61"/>
<evidence type="ECO:0008006" key="3">
    <source>
        <dbReference type="Google" id="ProtNLM"/>
    </source>
</evidence>
<keyword evidence="2" id="KW-1185">Reference proteome</keyword>
<dbReference type="KEGG" id="osg:BST96_09805"/>
<name>A0A1X9NB61_9GAMM</name>
<accession>A0A1X9NB61</accession>
<reference evidence="1 2" key="1">
    <citation type="submission" date="2016-11" db="EMBL/GenBank/DDBJ databases">
        <title>Trade-off between light-utilization and light-protection in marine flavobacteria.</title>
        <authorList>
            <person name="Kumagai Y."/>
        </authorList>
    </citation>
    <scope>NUCLEOTIDE SEQUENCE [LARGE SCALE GENOMIC DNA]</scope>
    <source>
        <strain evidence="1 2">NBRC 107125</strain>
    </source>
</reference>
<protein>
    <recommendedName>
        <fullName evidence="3">STAS/SEC14 domain-containing protein</fullName>
    </recommendedName>
</protein>
<organism evidence="1 2">
    <name type="scientific">Oceanicoccus sagamiensis</name>
    <dbReference type="NCBI Taxonomy" id="716816"/>
    <lineage>
        <taxon>Bacteria</taxon>
        <taxon>Pseudomonadati</taxon>
        <taxon>Pseudomonadota</taxon>
        <taxon>Gammaproteobacteria</taxon>
        <taxon>Cellvibrionales</taxon>
        <taxon>Spongiibacteraceae</taxon>
        <taxon>Oceanicoccus</taxon>
    </lineage>
</organism>
<dbReference type="Proteomes" id="UP000193450">
    <property type="component" value="Chromosome"/>
</dbReference>
<evidence type="ECO:0000313" key="2">
    <source>
        <dbReference type="Proteomes" id="UP000193450"/>
    </source>
</evidence>
<sequence length="123" mass="14059">MNMPCVPKWLGKIIHWNFKGEITTEQLIDTFAELYGDARFDDTRGQVRNYREIKGAFTVEDVRKIAAYDRAAAKTNPYMKVAVVTTGHETHSAFAALYDAELYDTNWEISLFTCEEEALAWVG</sequence>
<dbReference type="EMBL" id="CP019343">
    <property type="protein sequence ID" value="ARN74391.1"/>
    <property type="molecule type" value="Genomic_DNA"/>
</dbReference>
<gene>
    <name evidence="1" type="ORF">BST96_09805</name>
</gene>
<proteinExistence type="predicted"/>
<evidence type="ECO:0000313" key="1">
    <source>
        <dbReference type="EMBL" id="ARN74391.1"/>
    </source>
</evidence>